<comment type="caution">
    <text evidence="6">The sequence shown here is derived from an EMBL/GenBank/DDBJ whole genome shotgun (WGS) entry which is preliminary data.</text>
</comment>
<evidence type="ECO:0000256" key="1">
    <source>
        <dbReference type="ARBA" id="ARBA00010062"/>
    </source>
</evidence>
<keyword evidence="4" id="KW-0029">Amino-acid transport</keyword>
<feature type="domain" description="Leucine-binding protein" evidence="5">
    <location>
        <begin position="31"/>
        <end position="352"/>
    </location>
</feature>
<dbReference type="Pfam" id="PF13458">
    <property type="entry name" value="Peripla_BP_6"/>
    <property type="match status" value="1"/>
</dbReference>
<dbReference type="PANTHER" id="PTHR47151:SF2">
    <property type="entry name" value="AMINO ACID BINDING PROTEIN"/>
    <property type="match status" value="1"/>
</dbReference>
<evidence type="ECO:0000256" key="4">
    <source>
        <dbReference type="ARBA" id="ARBA00022970"/>
    </source>
</evidence>
<dbReference type="PANTHER" id="PTHR47151">
    <property type="entry name" value="LEU/ILE/VAL-BINDING ABC TRANSPORTER SUBUNIT"/>
    <property type="match status" value="1"/>
</dbReference>
<dbReference type="SUPFAM" id="SSF53822">
    <property type="entry name" value="Periplasmic binding protein-like I"/>
    <property type="match status" value="1"/>
</dbReference>
<keyword evidence="2" id="KW-0813">Transport</keyword>
<proteinExistence type="inferred from homology"/>
<evidence type="ECO:0000259" key="5">
    <source>
        <dbReference type="Pfam" id="PF13458"/>
    </source>
</evidence>
<dbReference type="CDD" id="cd06342">
    <property type="entry name" value="PBP1_ABC_LIVBP-like"/>
    <property type="match status" value="1"/>
</dbReference>
<keyword evidence="7" id="KW-1185">Reference proteome</keyword>
<gene>
    <name evidence="6" type="ORF">QO012_002156</name>
</gene>
<evidence type="ECO:0000313" key="7">
    <source>
        <dbReference type="Proteomes" id="UP001231124"/>
    </source>
</evidence>
<evidence type="ECO:0000313" key="6">
    <source>
        <dbReference type="EMBL" id="MDQ0447656.1"/>
    </source>
</evidence>
<dbReference type="EMBL" id="JAUSVP010000005">
    <property type="protein sequence ID" value="MDQ0447656.1"/>
    <property type="molecule type" value="Genomic_DNA"/>
</dbReference>
<dbReference type="InterPro" id="IPR000709">
    <property type="entry name" value="Leu_Ile_Val-bd"/>
</dbReference>
<dbReference type="InterPro" id="IPR028082">
    <property type="entry name" value="Peripla_BP_I"/>
</dbReference>
<comment type="similarity">
    <text evidence="1">Belongs to the leucine-binding protein family.</text>
</comment>
<sequence length="388" mass="40145">MRFPAFLTALTFGLVAFVGLRGGASAEVPAPVRIGLSAPLTGPDAAFGQGLRIGAEQAVADLNRAGPRRYALTTADDSGEPRQAAAVAARFAADNFAFVVGPFESSAVAAAAPVYARSGTVFMTPGATYGSLTGRGLWNLFRLGPSDPQQARAAADYLARTFADRPIAVVNDRTGFGRAMADAAAERLRSLGQREAVADSFDRGSVDLTALVRRLAEAKVEAVYFGGMAPDAATLVRALREAHLGATLVAGDGLLDPAFATVGAPGEGTVMTAPPEAPRLPVPPNGKVQPLTPEGATVAASAYAAVQILAQALERGASPDPRTGRVDGRKLAQALRAGPFRTLVGPVAFDAQGDESDDRVVALRVWRRQPDGRLDFAGPALPVSPRPN</sequence>
<dbReference type="Gene3D" id="3.40.50.2300">
    <property type="match status" value="2"/>
</dbReference>
<reference evidence="6 7" key="1">
    <citation type="submission" date="2023-07" db="EMBL/GenBank/DDBJ databases">
        <title>Genomic Encyclopedia of Type Strains, Phase IV (KMG-IV): sequencing the most valuable type-strain genomes for metagenomic binning, comparative biology and taxonomic classification.</title>
        <authorList>
            <person name="Goeker M."/>
        </authorList>
    </citation>
    <scope>NUCLEOTIDE SEQUENCE [LARGE SCALE GENOMIC DNA]</scope>
    <source>
        <strain evidence="6 7">DSM 19013</strain>
    </source>
</reference>
<dbReference type="InterPro" id="IPR028081">
    <property type="entry name" value="Leu-bd"/>
</dbReference>
<evidence type="ECO:0000256" key="3">
    <source>
        <dbReference type="ARBA" id="ARBA00022729"/>
    </source>
</evidence>
<dbReference type="RefSeq" id="WP_238202802.1">
    <property type="nucleotide sequence ID" value="NZ_BPQE01000011.1"/>
</dbReference>
<dbReference type="PRINTS" id="PR00337">
    <property type="entry name" value="LEUILEVALBP"/>
</dbReference>
<accession>A0ABU0I1R6</accession>
<protein>
    <submittedName>
        <fullName evidence="6">Branched-chain amino acid transport system substrate-binding protein</fullName>
    </submittedName>
</protein>
<evidence type="ECO:0000256" key="2">
    <source>
        <dbReference type="ARBA" id="ARBA00022448"/>
    </source>
</evidence>
<name>A0ABU0I1R6_9HYPH</name>
<dbReference type="Proteomes" id="UP001231124">
    <property type="component" value="Unassembled WGS sequence"/>
</dbReference>
<keyword evidence="3" id="KW-0732">Signal</keyword>
<organism evidence="6 7">
    <name type="scientific">Methylobacterium aerolatum</name>
    <dbReference type="NCBI Taxonomy" id="418708"/>
    <lineage>
        <taxon>Bacteria</taxon>
        <taxon>Pseudomonadati</taxon>
        <taxon>Pseudomonadota</taxon>
        <taxon>Alphaproteobacteria</taxon>
        <taxon>Hyphomicrobiales</taxon>
        <taxon>Methylobacteriaceae</taxon>
        <taxon>Methylobacterium</taxon>
    </lineage>
</organism>